<reference evidence="3 4" key="1">
    <citation type="submission" date="2016-10" db="EMBL/GenBank/DDBJ databases">
        <authorList>
            <person name="de Groot N.N."/>
        </authorList>
    </citation>
    <scope>NUCLEOTIDE SEQUENCE [LARGE SCALE GENOMIC DNA]</scope>
    <source>
        <strain evidence="3 4">DSM 44149</strain>
    </source>
</reference>
<dbReference type="OrthoDB" id="9800154at2"/>
<dbReference type="EMBL" id="LT629701">
    <property type="protein sequence ID" value="SDN56062.1"/>
    <property type="molecule type" value="Genomic_DNA"/>
</dbReference>
<dbReference type="RefSeq" id="WP_030431081.1">
    <property type="nucleotide sequence ID" value="NZ_JOEF01000017.1"/>
</dbReference>
<organism evidence="3 4">
    <name type="scientific">Allokutzneria albata</name>
    <name type="common">Kibdelosporangium albatum</name>
    <dbReference type="NCBI Taxonomy" id="211114"/>
    <lineage>
        <taxon>Bacteria</taxon>
        <taxon>Bacillati</taxon>
        <taxon>Actinomycetota</taxon>
        <taxon>Actinomycetes</taxon>
        <taxon>Pseudonocardiales</taxon>
        <taxon>Pseudonocardiaceae</taxon>
        <taxon>Allokutzneria</taxon>
    </lineage>
</organism>
<evidence type="ECO:0000313" key="3">
    <source>
        <dbReference type="EMBL" id="SDN56062.1"/>
    </source>
</evidence>
<dbReference type="STRING" id="211114.SAMN04489726_7170"/>
<keyword evidence="1" id="KW-0597">Phosphoprotein</keyword>
<dbReference type="AlphaFoldDB" id="A0A1H0CDY0"/>
<evidence type="ECO:0000256" key="1">
    <source>
        <dbReference type="ARBA" id="ARBA00022553"/>
    </source>
</evidence>
<keyword evidence="4" id="KW-1185">Reference proteome</keyword>
<dbReference type="Proteomes" id="UP000183376">
    <property type="component" value="Chromosome I"/>
</dbReference>
<dbReference type="eggNOG" id="COG1366">
    <property type="taxonomic scope" value="Bacteria"/>
</dbReference>
<accession>A0A1H0CDY0</accession>
<sequence length="287" mass="30639">MAEQQRHSGAEVASFLLEREAEIIDSWRRLPFFDSGDNDPAQVERDCGAVVRALAEAVRTGDEDDPAAAPFNSLRGLFIELAGRRTRLGDSASEIAVEVGRLKGPVVHLWKSAGGHRGVEQTALLVDALGTLRVAVMEIAVATSAELIQQQQEQLLELSTPVIRLWRGILAVPLIGTLDSARSQIAMESLLQAIVDQGAEVAILDITGVSMVDTMVAQHLLKTVMAARMMGAECIISGIRPQIAQTMVQLGIDLEEVTTRAGLADALAFALTKIGYQVTAPGGAIGR</sequence>
<evidence type="ECO:0000313" key="4">
    <source>
        <dbReference type="Proteomes" id="UP000183376"/>
    </source>
</evidence>
<dbReference type="SUPFAM" id="SSF52091">
    <property type="entry name" value="SpoIIaa-like"/>
    <property type="match status" value="1"/>
</dbReference>
<dbReference type="InterPro" id="IPR002645">
    <property type="entry name" value="STAS_dom"/>
</dbReference>
<feature type="domain" description="STAS" evidence="2">
    <location>
        <begin position="159"/>
        <end position="270"/>
    </location>
</feature>
<dbReference type="Gene3D" id="3.30.750.24">
    <property type="entry name" value="STAS domain"/>
    <property type="match status" value="1"/>
</dbReference>
<dbReference type="PROSITE" id="PS50801">
    <property type="entry name" value="STAS"/>
    <property type="match status" value="1"/>
</dbReference>
<dbReference type="PANTHER" id="PTHR33745:SF3">
    <property type="entry name" value="RSBT CO-ANTAGONIST PROTEIN RSBRC"/>
    <property type="match status" value="1"/>
</dbReference>
<gene>
    <name evidence="3" type="ORF">SAMN04489726_7170</name>
</gene>
<proteinExistence type="predicted"/>
<dbReference type="PANTHER" id="PTHR33745">
    <property type="entry name" value="RSBT ANTAGONIST PROTEIN RSBS-RELATED"/>
    <property type="match status" value="1"/>
</dbReference>
<name>A0A1H0CDY0_ALLAB</name>
<dbReference type="Pfam" id="PF01740">
    <property type="entry name" value="STAS"/>
    <property type="match status" value="1"/>
</dbReference>
<dbReference type="CDD" id="cd07041">
    <property type="entry name" value="STAS_RsbR_RsbS_like"/>
    <property type="match status" value="1"/>
</dbReference>
<protein>
    <submittedName>
        <fullName evidence="3">RsbT co-antagonist protein RsbR</fullName>
    </submittedName>
</protein>
<dbReference type="InterPro" id="IPR036513">
    <property type="entry name" value="STAS_dom_sf"/>
</dbReference>
<dbReference type="InterPro" id="IPR051932">
    <property type="entry name" value="Bact_StressResp_Reg"/>
</dbReference>
<evidence type="ECO:0000259" key="2">
    <source>
        <dbReference type="PROSITE" id="PS50801"/>
    </source>
</evidence>